<dbReference type="RefSeq" id="WP_194107714.1">
    <property type="nucleotide sequence ID" value="NZ_JADFFM010000002.1"/>
</dbReference>
<gene>
    <name evidence="4" type="ORF">IRJ18_18170</name>
</gene>
<evidence type="ECO:0000256" key="2">
    <source>
        <dbReference type="SAM" id="MobiDB-lite"/>
    </source>
</evidence>
<keyword evidence="1" id="KW-0175">Coiled coil</keyword>
<feature type="compositionally biased region" description="Low complexity" evidence="2">
    <location>
        <begin position="24"/>
        <end position="48"/>
    </location>
</feature>
<feature type="signal peptide" evidence="3">
    <location>
        <begin position="1"/>
        <end position="23"/>
    </location>
</feature>
<protein>
    <recommendedName>
        <fullName evidence="6">Adhesin domain-containing protein</fullName>
    </recommendedName>
</protein>
<evidence type="ECO:0000256" key="1">
    <source>
        <dbReference type="SAM" id="Coils"/>
    </source>
</evidence>
<feature type="coiled-coil region" evidence="1">
    <location>
        <begin position="89"/>
        <end position="123"/>
    </location>
</feature>
<accession>A0ABR9XLN1</accession>
<proteinExistence type="predicted"/>
<feature type="chain" id="PRO_5046384129" description="Adhesin domain-containing protein" evidence="3">
    <location>
        <begin position="24"/>
        <end position="481"/>
    </location>
</feature>
<keyword evidence="5" id="KW-1185">Reference proteome</keyword>
<organism evidence="4 5">
    <name type="scientific">Mucilaginibacter boryungensis</name>
    <dbReference type="NCBI Taxonomy" id="768480"/>
    <lineage>
        <taxon>Bacteria</taxon>
        <taxon>Pseudomonadati</taxon>
        <taxon>Bacteroidota</taxon>
        <taxon>Sphingobacteriia</taxon>
        <taxon>Sphingobacteriales</taxon>
        <taxon>Sphingobacteriaceae</taxon>
        <taxon>Mucilaginibacter</taxon>
    </lineage>
</organism>
<feature type="region of interest" description="Disordered" evidence="2">
    <location>
        <begin position="24"/>
        <end position="50"/>
    </location>
</feature>
<reference evidence="4 5" key="1">
    <citation type="submission" date="2020-10" db="EMBL/GenBank/DDBJ databases">
        <title>Mucilaginibacter mali sp. nov., isolated from rhizosphere soil of apple orchard.</title>
        <authorList>
            <person name="Lee J.-S."/>
            <person name="Kim H.S."/>
            <person name="Kim J.-S."/>
        </authorList>
    </citation>
    <scope>NUCLEOTIDE SEQUENCE [LARGE SCALE GENOMIC DNA]</scope>
    <source>
        <strain evidence="4 5">KCTC 23157</strain>
    </source>
</reference>
<dbReference type="EMBL" id="JADFFM010000002">
    <property type="protein sequence ID" value="MBE9668301.1"/>
    <property type="molecule type" value="Genomic_DNA"/>
</dbReference>
<dbReference type="Proteomes" id="UP000632774">
    <property type="component" value="Unassembled WGS sequence"/>
</dbReference>
<keyword evidence="3" id="KW-0732">Signal</keyword>
<sequence>MKLRVYKIAALACLMAVGVKSNAQQSSSSSSGSNAPAIAQSPTPAAAAHGSGLASTNGSLFTYIAPHLDGLASINAPMAMAFDLAGIQDSTYRKKMLKLQEEMRDLQKQMSTLRTEEMKKNSEEMRKRYAEQSKVYAEAFKGFDKKFQNFGQHFNFEKSDADLDKKVQSGEYKLKTKSYSKSYNIDANDKIQIENKFGKVTVNTWAKNEVKVDVEIKAYANEDADAQKLLDQVNIKDSKDNNNVSFTTTIGDEDHKNNFWGTWTSNGKTTIRKTVVNYVVYMPAKSSLSLTNSYGAVILPQLSGKVTLRNSWGNLTAKALTNPDNDIVVRYGAADIESLVGSDLKVSYGSLNLQSADRLNADISSSPAKIGTISTSGTINVRYGDGLQIVNLGKGLKTLSVNSSFAPVKLSSLSNDNADFDVTVHNGGFSYDNGISVISKSPSDDQHRWSTTQTYKGHVGKGSSDKVITIKSNYSSVKFDQ</sequence>
<evidence type="ECO:0000313" key="5">
    <source>
        <dbReference type="Proteomes" id="UP000632774"/>
    </source>
</evidence>
<evidence type="ECO:0000313" key="4">
    <source>
        <dbReference type="EMBL" id="MBE9668301.1"/>
    </source>
</evidence>
<evidence type="ECO:0008006" key="6">
    <source>
        <dbReference type="Google" id="ProtNLM"/>
    </source>
</evidence>
<name>A0ABR9XLN1_9SPHI</name>
<comment type="caution">
    <text evidence="4">The sequence shown here is derived from an EMBL/GenBank/DDBJ whole genome shotgun (WGS) entry which is preliminary data.</text>
</comment>
<evidence type="ECO:0000256" key="3">
    <source>
        <dbReference type="SAM" id="SignalP"/>
    </source>
</evidence>